<dbReference type="Pfam" id="PF13460">
    <property type="entry name" value="NAD_binding_10"/>
    <property type="match status" value="1"/>
</dbReference>
<reference evidence="2" key="1">
    <citation type="submission" date="2021-01" db="EMBL/GenBank/DDBJ databases">
        <authorList>
            <person name="Corre E."/>
            <person name="Pelletier E."/>
            <person name="Niang G."/>
            <person name="Scheremetjew M."/>
            <person name="Finn R."/>
            <person name="Kale V."/>
            <person name="Holt S."/>
            <person name="Cochrane G."/>
            <person name="Meng A."/>
            <person name="Brown T."/>
            <person name="Cohen L."/>
        </authorList>
    </citation>
    <scope>NUCLEOTIDE SEQUENCE</scope>
    <source>
        <strain evidence="2">MM31A-1</strain>
    </source>
</reference>
<dbReference type="Gene3D" id="3.40.50.720">
    <property type="entry name" value="NAD(P)-binding Rossmann-like Domain"/>
    <property type="match status" value="1"/>
</dbReference>
<dbReference type="PROSITE" id="PS51257">
    <property type="entry name" value="PROKAR_LIPOPROTEIN"/>
    <property type="match status" value="1"/>
</dbReference>
<name>A0A7S3V3T1_9STRA</name>
<protein>
    <recommendedName>
        <fullName evidence="1">NAD(P)-binding domain-containing protein</fullName>
    </recommendedName>
</protein>
<dbReference type="SUPFAM" id="SSF51735">
    <property type="entry name" value="NAD(P)-binding Rossmann-fold domains"/>
    <property type="match status" value="1"/>
</dbReference>
<feature type="domain" description="NAD(P)-binding" evidence="1">
    <location>
        <begin position="88"/>
        <end position="291"/>
    </location>
</feature>
<dbReference type="PANTHER" id="PTHR15020:SF11">
    <property type="entry name" value="OS06G0360300 PROTEIN"/>
    <property type="match status" value="1"/>
</dbReference>
<proteinExistence type="predicted"/>
<evidence type="ECO:0000259" key="1">
    <source>
        <dbReference type="Pfam" id="PF13460"/>
    </source>
</evidence>
<sequence length="336" mass="35460">MKINITSAAVGLYFLVSCENVASFSLSNKPIEVSEINRRESWKQMFQQGNIVAATVASIVATSSFSKPSFAVDGSAAGSLERPVAIIGGGGRTGMAVSETLAGDIGQMYGVTMTRSGKDPFRVIKLPTATKERLQPFDGGVDVRNKEEVLAAFQQTKPSVVVYAASASKQGGNAFDVDDKGVGNVAEACKEVGAKLVLISALALDRPDSKSFQITNTIGGYLDKIMDAKFNGENKVRSIMGNDYIIIRPGFLLSGKSKSGANDIELNQGDTIGGGLSRDELAGVVVGAIKNAKYGLTVEAYRKSTATKLQPTFAIPSGKELYASSYEGLFVNAKVD</sequence>
<gene>
    <name evidence="2" type="ORF">CDEB00056_LOCUS28</name>
</gene>
<evidence type="ECO:0000313" key="2">
    <source>
        <dbReference type="EMBL" id="CAE0455187.1"/>
    </source>
</evidence>
<dbReference type="InterPro" id="IPR036291">
    <property type="entry name" value="NAD(P)-bd_dom_sf"/>
</dbReference>
<accession>A0A7S3V3T1</accession>
<dbReference type="PANTHER" id="PTHR15020">
    <property type="entry name" value="FLAVIN REDUCTASE-RELATED"/>
    <property type="match status" value="1"/>
</dbReference>
<dbReference type="InterPro" id="IPR016040">
    <property type="entry name" value="NAD(P)-bd_dom"/>
</dbReference>
<dbReference type="EMBL" id="HBIO01000040">
    <property type="protein sequence ID" value="CAE0455187.1"/>
    <property type="molecule type" value="Transcribed_RNA"/>
</dbReference>
<dbReference type="AlphaFoldDB" id="A0A7S3V3T1"/>
<organism evidence="2">
    <name type="scientific">Chaetoceros debilis</name>
    <dbReference type="NCBI Taxonomy" id="122233"/>
    <lineage>
        <taxon>Eukaryota</taxon>
        <taxon>Sar</taxon>
        <taxon>Stramenopiles</taxon>
        <taxon>Ochrophyta</taxon>
        <taxon>Bacillariophyta</taxon>
        <taxon>Coscinodiscophyceae</taxon>
        <taxon>Chaetocerotophycidae</taxon>
        <taxon>Chaetocerotales</taxon>
        <taxon>Chaetocerotaceae</taxon>
        <taxon>Chaetoceros</taxon>
    </lineage>
</organism>